<reference evidence="1 2" key="1">
    <citation type="submission" date="2014-02" db="EMBL/GenBank/DDBJ databases">
        <title>The small core and large imbalanced accessory genome model reveals a collaborative survival strategy of Sorangium cellulosum strains in nature.</title>
        <authorList>
            <person name="Han K."/>
            <person name="Peng R."/>
            <person name="Blom J."/>
            <person name="Li Y.-Z."/>
        </authorList>
    </citation>
    <scope>NUCLEOTIDE SEQUENCE [LARGE SCALE GENOMIC DNA]</scope>
    <source>
        <strain evidence="1 2">So0011-07</strain>
    </source>
</reference>
<proteinExistence type="predicted"/>
<organism evidence="1 2">
    <name type="scientific">Sorangium cellulosum</name>
    <name type="common">Polyangium cellulosum</name>
    <dbReference type="NCBI Taxonomy" id="56"/>
    <lineage>
        <taxon>Bacteria</taxon>
        <taxon>Pseudomonadati</taxon>
        <taxon>Myxococcota</taxon>
        <taxon>Polyangia</taxon>
        <taxon>Polyangiales</taxon>
        <taxon>Polyangiaceae</taxon>
        <taxon>Sorangium</taxon>
    </lineage>
</organism>
<accession>A0A150RH13</accession>
<comment type="caution">
    <text evidence="1">The sequence shown here is derived from an EMBL/GenBank/DDBJ whole genome shotgun (WGS) entry which is preliminary data.</text>
</comment>
<sequence length="150" mass="16215">MLSVSGSAMALPEGVGYKVVMNTGLRKIDVGQVAFTWLEQQGSLFGDTCAVAVKWCNSAGLPSCANLIVHEELTSYDQDCEYRALYPADATISLDPTCDNWGFDSRQQKKRMARYSAMQDGTNGVIKGVAQYGSVLSMAYSLTMTPSAHP</sequence>
<name>A0A150RH13_SORCE</name>
<dbReference type="Proteomes" id="UP000075635">
    <property type="component" value="Unassembled WGS sequence"/>
</dbReference>
<evidence type="ECO:0000313" key="1">
    <source>
        <dbReference type="EMBL" id="KYF79453.1"/>
    </source>
</evidence>
<dbReference type="AlphaFoldDB" id="A0A150RH13"/>
<evidence type="ECO:0000313" key="2">
    <source>
        <dbReference type="Proteomes" id="UP000075635"/>
    </source>
</evidence>
<protein>
    <submittedName>
        <fullName evidence="1">Uncharacterized protein</fullName>
    </submittedName>
</protein>
<gene>
    <name evidence="1" type="ORF">BE17_03830</name>
</gene>
<dbReference type="EMBL" id="JEMB01002646">
    <property type="protein sequence ID" value="KYF79453.1"/>
    <property type="molecule type" value="Genomic_DNA"/>
</dbReference>